<name>A0AA35KVQ0_9SAUR</name>
<gene>
    <name evidence="2" type="ORF">PODLI_1B036125</name>
</gene>
<dbReference type="AlphaFoldDB" id="A0AA35KVQ0"/>
<dbReference type="EMBL" id="OX395134">
    <property type="protein sequence ID" value="CAI5784531.1"/>
    <property type="molecule type" value="Genomic_DNA"/>
</dbReference>
<evidence type="ECO:0000256" key="1">
    <source>
        <dbReference type="SAM" id="MobiDB-lite"/>
    </source>
</evidence>
<protein>
    <submittedName>
        <fullName evidence="2">Uncharacterized protein</fullName>
    </submittedName>
</protein>
<dbReference type="Proteomes" id="UP001178461">
    <property type="component" value="Chromosome 9"/>
</dbReference>
<accession>A0AA35KVQ0</accession>
<evidence type="ECO:0000313" key="3">
    <source>
        <dbReference type="Proteomes" id="UP001178461"/>
    </source>
</evidence>
<feature type="region of interest" description="Disordered" evidence="1">
    <location>
        <begin position="1"/>
        <end position="22"/>
    </location>
</feature>
<proteinExistence type="predicted"/>
<keyword evidence="3" id="KW-1185">Reference proteome</keyword>
<sequence>MVERETLSQRAKQRQRHQGPFSKWKLVKISRHVLHLHRPPSRSMSRMPTTLAPMSLLKKTLNHKDNHCQAPLLSWSPKS</sequence>
<organism evidence="2 3">
    <name type="scientific">Podarcis lilfordi</name>
    <name type="common">Lilford's wall lizard</name>
    <dbReference type="NCBI Taxonomy" id="74358"/>
    <lineage>
        <taxon>Eukaryota</taxon>
        <taxon>Metazoa</taxon>
        <taxon>Chordata</taxon>
        <taxon>Craniata</taxon>
        <taxon>Vertebrata</taxon>
        <taxon>Euteleostomi</taxon>
        <taxon>Lepidosauria</taxon>
        <taxon>Squamata</taxon>
        <taxon>Bifurcata</taxon>
        <taxon>Unidentata</taxon>
        <taxon>Episquamata</taxon>
        <taxon>Laterata</taxon>
        <taxon>Lacertibaenia</taxon>
        <taxon>Lacertidae</taxon>
        <taxon>Podarcis</taxon>
    </lineage>
</organism>
<evidence type="ECO:0000313" key="2">
    <source>
        <dbReference type="EMBL" id="CAI5784531.1"/>
    </source>
</evidence>
<reference evidence="2" key="1">
    <citation type="submission" date="2022-12" db="EMBL/GenBank/DDBJ databases">
        <authorList>
            <person name="Alioto T."/>
            <person name="Alioto T."/>
            <person name="Gomez Garrido J."/>
        </authorList>
    </citation>
    <scope>NUCLEOTIDE SEQUENCE</scope>
</reference>